<accession>A0ABP9LG98</accession>
<dbReference type="Gene3D" id="2.160.20.10">
    <property type="entry name" value="Single-stranded right-handed beta-helix, Pectin lyase-like"/>
    <property type="match status" value="1"/>
</dbReference>
<gene>
    <name evidence="2" type="ORF">GCM10023209_23930</name>
</gene>
<name>A0ABP9LG98_9RHOB</name>
<sequence length="448" mass="48701">MNRRTVLFGLMASAAALPGPVRAQPTDDAVHVSLRASGDADGRDWNNALPLSRLNRLAASARPGQSIFVGLPEGETPHPWSGQHLRWAVSGTPTEAVSLHFGVLREGETFHQPDHAGEAPVFQMIGNETEPGERPDVGGAPFIVFQENSSNLHISGPSYLRSGGNGFFNLDTGGEIQNLSFADIHAVNVGRVIETEQGTSVRDLLVERCSALGMIRGFARFHDLFEAEFRDLDLDADFVDGGGGAVCQIISVKSGADLSFRNLRLEKAINSLAAEERGSRYIQGDGLVLEEETRNVRIEDCYAADMGDGGFDLKSEHVYMANCRTERCKLGIRIWSHHPGNLIENCVMSEPVTRPHNDGSCLWLAGNLTARNCSLISAGDMSPIRFGGGADGTPDSHLRIEGGEISYDERESLVTGTAGTLELENVLVNGVETSGRFHWTGRRLRRRW</sequence>
<evidence type="ECO:0000256" key="1">
    <source>
        <dbReference type="SAM" id="SignalP"/>
    </source>
</evidence>
<organism evidence="2 3">
    <name type="scientific">[Roseibacterium] beibuensis</name>
    <dbReference type="NCBI Taxonomy" id="1193142"/>
    <lineage>
        <taxon>Bacteria</taxon>
        <taxon>Pseudomonadati</taxon>
        <taxon>Pseudomonadota</taxon>
        <taxon>Alphaproteobacteria</taxon>
        <taxon>Rhodobacterales</taxon>
        <taxon>Roseobacteraceae</taxon>
        <taxon>Roseicyclus</taxon>
    </lineage>
</organism>
<keyword evidence="3" id="KW-1185">Reference proteome</keyword>
<evidence type="ECO:0000313" key="2">
    <source>
        <dbReference type="EMBL" id="GAA5075686.1"/>
    </source>
</evidence>
<dbReference type="EMBL" id="BAABHW010000003">
    <property type="protein sequence ID" value="GAA5075686.1"/>
    <property type="molecule type" value="Genomic_DNA"/>
</dbReference>
<feature type="signal peptide" evidence="1">
    <location>
        <begin position="1"/>
        <end position="23"/>
    </location>
</feature>
<feature type="chain" id="PRO_5046728467" description="Right handed beta helix domain-containing protein" evidence="1">
    <location>
        <begin position="24"/>
        <end position="448"/>
    </location>
</feature>
<proteinExistence type="predicted"/>
<dbReference type="InterPro" id="IPR012334">
    <property type="entry name" value="Pectin_lyas_fold"/>
</dbReference>
<dbReference type="InterPro" id="IPR011050">
    <property type="entry name" value="Pectin_lyase_fold/virulence"/>
</dbReference>
<keyword evidence="1" id="KW-0732">Signal</keyword>
<evidence type="ECO:0000313" key="3">
    <source>
        <dbReference type="Proteomes" id="UP001499910"/>
    </source>
</evidence>
<dbReference type="SUPFAM" id="SSF51126">
    <property type="entry name" value="Pectin lyase-like"/>
    <property type="match status" value="1"/>
</dbReference>
<evidence type="ECO:0008006" key="4">
    <source>
        <dbReference type="Google" id="ProtNLM"/>
    </source>
</evidence>
<reference evidence="3" key="1">
    <citation type="journal article" date="2019" name="Int. J. Syst. Evol. Microbiol.">
        <title>The Global Catalogue of Microorganisms (GCM) 10K type strain sequencing project: providing services to taxonomists for standard genome sequencing and annotation.</title>
        <authorList>
            <consortium name="The Broad Institute Genomics Platform"/>
            <consortium name="The Broad Institute Genome Sequencing Center for Infectious Disease"/>
            <person name="Wu L."/>
            <person name="Ma J."/>
        </authorList>
    </citation>
    <scope>NUCLEOTIDE SEQUENCE [LARGE SCALE GENOMIC DNA]</scope>
    <source>
        <strain evidence="3">JCM 18015</strain>
    </source>
</reference>
<protein>
    <recommendedName>
        <fullName evidence="4">Right handed beta helix domain-containing protein</fullName>
    </recommendedName>
</protein>
<comment type="caution">
    <text evidence="2">The sequence shown here is derived from an EMBL/GenBank/DDBJ whole genome shotgun (WGS) entry which is preliminary data.</text>
</comment>
<dbReference type="Proteomes" id="UP001499910">
    <property type="component" value="Unassembled WGS sequence"/>
</dbReference>